<sequence length="198" mass="21482">MELHAFDDLIAAPWKNGGGSTRTLSSYPADAGFDDFLWRVSIADVDQSGPFSSFPGIDRVIMLLDGPGMQLNFADGKVHGLTTPLLPYCFKGEEQLDARLEGGACRDFNLMLRRGAASGAVEVWHATPDVVEACDFRLLFCVQGSWQVSTSHAECALERRQTLSCEGDTGRISVRPLAADSVLVVVKINRQQGIAHAN</sequence>
<gene>
    <name evidence="1" type="ORF">ACFPM8_20290</name>
</gene>
<dbReference type="Proteomes" id="UP001596045">
    <property type="component" value="Unassembled WGS sequence"/>
</dbReference>
<dbReference type="EMBL" id="JBHSMT010000030">
    <property type="protein sequence ID" value="MFC5476310.1"/>
    <property type="molecule type" value="Genomic_DNA"/>
</dbReference>
<dbReference type="Gene3D" id="2.60.120.10">
    <property type="entry name" value="Jelly Rolls"/>
    <property type="match status" value="1"/>
</dbReference>
<evidence type="ECO:0000313" key="2">
    <source>
        <dbReference type="Proteomes" id="UP001596045"/>
    </source>
</evidence>
<keyword evidence="2" id="KW-1185">Reference proteome</keyword>
<dbReference type="CDD" id="cd20293">
    <property type="entry name" value="cupin_HutD_N"/>
    <property type="match status" value="1"/>
</dbReference>
<dbReference type="PANTHER" id="PTHR37943">
    <property type="entry name" value="PROTEIN VES"/>
    <property type="match status" value="1"/>
</dbReference>
<evidence type="ECO:0000313" key="1">
    <source>
        <dbReference type="EMBL" id="MFC5476310.1"/>
    </source>
</evidence>
<dbReference type="InterPro" id="IPR014710">
    <property type="entry name" value="RmlC-like_jellyroll"/>
</dbReference>
<dbReference type="InterPro" id="IPR011051">
    <property type="entry name" value="RmlC_Cupin_sf"/>
</dbReference>
<dbReference type="Pfam" id="PF05962">
    <property type="entry name" value="HutD"/>
    <property type="match status" value="1"/>
</dbReference>
<protein>
    <submittedName>
        <fullName evidence="1">HutD family protein</fullName>
    </submittedName>
</protein>
<proteinExistence type="predicted"/>
<dbReference type="InterPro" id="IPR010282">
    <property type="entry name" value="Uncharacterised_HutD/Ves"/>
</dbReference>
<organism evidence="1 2">
    <name type="scientific">Paraherbaspirillum soli</name>
    <dbReference type="NCBI Taxonomy" id="631222"/>
    <lineage>
        <taxon>Bacteria</taxon>
        <taxon>Pseudomonadati</taxon>
        <taxon>Pseudomonadota</taxon>
        <taxon>Betaproteobacteria</taxon>
        <taxon>Burkholderiales</taxon>
        <taxon>Oxalobacteraceae</taxon>
        <taxon>Paraherbaspirillum</taxon>
    </lineage>
</organism>
<name>A0ABW0MDK9_9BURK</name>
<reference evidence="2" key="1">
    <citation type="journal article" date="2019" name="Int. J. Syst. Evol. Microbiol.">
        <title>The Global Catalogue of Microorganisms (GCM) 10K type strain sequencing project: providing services to taxonomists for standard genome sequencing and annotation.</title>
        <authorList>
            <consortium name="The Broad Institute Genomics Platform"/>
            <consortium name="The Broad Institute Genome Sequencing Center for Infectious Disease"/>
            <person name="Wu L."/>
            <person name="Ma J."/>
        </authorList>
    </citation>
    <scope>NUCLEOTIDE SEQUENCE [LARGE SCALE GENOMIC DNA]</scope>
    <source>
        <strain evidence="2">JCM 17066</strain>
    </source>
</reference>
<dbReference type="PANTHER" id="PTHR37943:SF1">
    <property type="entry name" value="PROTEIN VES"/>
    <property type="match status" value="1"/>
</dbReference>
<accession>A0ABW0MDK9</accession>
<dbReference type="SUPFAM" id="SSF51182">
    <property type="entry name" value="RmlC-like cupins"/>
    <property type="match status" value="1"/>
</dbReference>
<dbReference type="RefSeq" id="WP_379000384.1">
    <property type="nucleotide sequence ID" value="NZ_JBHSMT010000030.1"/>
</dbReference>
<comment type="caution">
    <text evidence="1">The sequence shown here is derived from an EMBL/GenBank/DDBJ whole genome shotgun (WGS) entry which is preliminary data.</text>
</comment>